<protein>
    <recommendedName>
        <fullName evidence="15">Hemolysin</fullName>
    </recommendedName>
</protein>
<keyword evidence="3 9" id="KW-0812">Transmembrane</keyword>
<feature type="domain" description="CNNM transmembrane" evidence="12">
    <location>
        <begin position="1"/>
        <end position="195"/>
    </location>
</feature>
<keyword evidence="2" id="KW-1003">Cell membrane</keyword>
<dbReference type="InterPro" id="IPR051676">
    <property type="entry name" value="UPF0053_domain"/>
</dbReference>
<feature type="domain" description="CBS" evidence="11">
    <location>
        <begin position="275"/>
        <end position="336"/>
    </location>
</feature>
<dbReference type="Gene3D" id="3.30.465.10">
    <property type="match status" value="1"/>
</dbReference>
<dbReference type="SUPFAM" id="SSF54631">
    <property type="entry name" value="CBS-domain pair"/>
    <property type="match status" value="1"/>
</dbReference>
<sequence length="418" mass="45180">MFEFAILVLLLLVNGLFSGSELGVMSARKSRLQAQAASGQRRAAQALDLAERPGVFLATVQIGITLIGTISAIFAGGSLTGPFTAALRPLLGDAADTVASVAVILLVTFLSLVLGELAPKSIALRNPEALAVRVAPLFQVLSRVARPVVWLLETTTRGLLWLAGLRGEPQERITEEDVRALMVQATESGSLEDVETERIERVLRFNDRRARELMTPWLDVVTLDARLSLEALVDQVLAHPHDHYPVVDARGEVIGQLDVVDILRAVQTGEALTDLLRPVVFIPETAWAEDVLSRLTREGLRRLAVAVDEYGTSSGLLTSTDLLTELAGTDAPGDDLIVRRDDGSFLVDGGLPMHILRQTLPLPQQDREDFSTLAGYVLEALGEFPQVGAVAEVGGWTLEVVDVDGPRLDRILIVPPQP</sequence>
<dbReference type="STRING" id="1182568.SU48_07200"/>
<dbReference type="InterPro" id="IPR036318">
    <property type="entry name" value="FAD-bd_PCMH-like_sf"/>
</dbReference>
<dbReference type="InterPro" id="IPR046342">
    <property type="entry name" value="CBS_dom_sf"/>
</dbReference>
<keyword evidence="7 9" id="KW-0472">Membrane</keyword>
<feature type="transmembrane region" description="Helical" evidence="10">
    <location>
        <begin position="55"/>
        <end position="77"/>
    </location>
</feature>
<dbReference type="InterPro" id="IPR000644">
    <property type="entry name" value="CBS_dom"/>
</dbReference>
<dbReference type="PROSITE" id="PS51371">
    <property type="entry name" value="CBS"/>
    <property type="match status" value="2"/>
</dbReference>
<dbReference type="InterPro" id="IPR002550">
    <property type="entry name" value="CNNM"/>
</dbReference>
<dbReference type="InterPro" id="IPR016169">
    <property type="entry name" value="FAD-bd_PCMH_sub2"/>
</dbReference>
<dbReference type="GO" id="GO:0005886">
    <property type="term" value="C:plasma membrane"/>
    <property type="evidence" value="ECO:0007669"/>
    <property type="project" value="UniProtKB-SubCell"/>
</dbReference>
<evidence type="ECO:0000256" key="3">
    <source>
        <dbReference type="ARBA" id="ARBA00022692"/>
    </source>
</evidence>
<dbReference type="Proteomes" id="UP000077363">
    <property type="component" value="Chromosome"/>
</dbReference>
<keyword evidence="6 8" id="KW-0129">CBS domain</keyword>
<evidence type="ECO:0000256" key="10">
    <source>
        <dbReference type="SAM" id="Phobius"/>
    </source>
</evidence>
<evidence type="ECO:0000256" key="2">
    <source>
        <dbReference type="ARBA" id="ARBA00022475"/>
    </source>
</evidence>
<feature type="transmembrane region" description="Helical" evidence="10">
    <location>
        <begin position="6"/>
        <end position="24"/>
    </location>
</feature>
<dbReference type="InterPro" id="IPR005170">
    <property type="entry name" value="Transptr-assoc_dom"/>
</dbReference>
<evidence type="ECO:0000313" key="13">
    <source>
        <dbReference type="EMBL" id="ANE44844.1"/>
    </source>
</evidence>
<evidence type="ECO:0000256" key="1">
    <source>
        <dbReference type="ARBA" id="ARBA00004651"/>
    </source>
</evidence>
<dbReference type="PROSITE" id="PS51846">
    <property type="entry name" value="CNNM"/>
    <property type="match status" value="1"/>
</dbReference>
<dbReference type="Pfam" id="PF00571">
    <property type="entry name" value="CBS"/>
    <property type="match status" value="2"/>
</dbReference>
<evidence type="ECO:0000256" key="5">
    <source>
        <dbReference type="ARBA" id="ARBA00022989"/>
    </source>
</evidence>
<keyword evidence="4" id="KW-0677">Repeat</keyword>
<dbReference type="PANTHER" id="PTHR43099:SF5">
    <property type="entry name" value="HLYC_CORC FAMILY TRANSPORTER"/>
    <property type="match status" value="1"/>
</dbReference>
<dbReference type="PANTHER" id="PTHR43099">
    <property type="entry name" value="UPF0053 PROTEIN YRKA"/>
    <property type="match status" value="1"/>
</dbReference>
<feature type="domain" description="CBS" evidence="11">
    <location>
        <begin position="214"/>
        <end position="272"/>
    </location>
</feature>
<dbReference type="SUPFAM" id="SSF56176">
    <property type="entry name" value="FAD-binding/transporter-associated domain-like"/>
    <property type="match status" value="1"/>
</dbReference>
<accession>A0A172TD33</accession>
<evidence type="ECO:0000256" key="9">
    <source>
        <dbReference type="PROSITE-ProRule" id="PRU01193"/>
    </source>
</evidence>
<dbReference type="InterPro" id="IPR044751">
    <property type="entry name" value="Ion_transp-like_CBS"/>
</dbReference>
<dbReference type="EMBL" id="CP011387">
    <property type="protein sequence ID" value="ANE44844.1"/>
    <property type="molecule type" value="Genomic_DNA"/>
</dbReference>
<dbReference type="Pfam" id="PF03471">
    <property type="entry name" value="CorC_HlyC"/>
    <property type="match status" value="1"/>
</dbReference>
<name>A0A172TD33_9DEIO</name>
<dbReference type="Gene3D" id="3.10.580.10">
    <property type="entry name" value="CBS-domain"/>
    <property type="match status" value="1"/>
</dbReference>
<proteinExistence type="predicted"/>
<evidence type="ECO:0000256" key="8">
    <source>
        <dbReference type="PROSITE-ProRule" id="PRU00703"/>
    </source>
</evidence>
<dbReference type="AlphaFoldDB" id="A0A172TD33"/>
<keyword evidence="14" id="KW-1185">Reference proteome</keyword>
<dbReference type="PATRIC" id="fig|1182568.3.peg.1500"/>
<evidence type="ECO:0000259" key="11">
    <source>
        <dbReference type="PROSITE" id="PS51371"/>
    </source>
</evidence>
<comment type="subcellular location">
    <subcellularLocation>
        <location evidence="1">Cell membrane</location>
        <topology evidence="1">Multi-pass membrane protein</topology>
    </subcellularLocation>
</comment>
<dbReference type="SMART" id="SM00116">
    <property type="entry name" value="CBS"/>
    <property type="match status" value="2"/>
</dbReference>
<dbReference type="Pfam" id="PF01595">
    <property type="entry name" value="CNNM"/>
    <property type="match status" value="1"/>
</dbReference>
<evidence type="ECO:0000256" key="6">
    <source>
        <dbReference type="ARBA" id="ARBA00023122"/>
    </source>
</evidence>
<keyword evidence="5 9" id="KW-1133">Transmembrane helix</keyword>
<gene>
    <name evidence="13" type="ORF">SU48_07200</name>
</gene>
<evidence type="ECO:0000256" key="4">
    <source>
        <dbReference type="ARBA" id="ARBA00022737"/>
    </source>
</evidence>
<evidence type="ECO:0008006" key="15">
    <source>
        <dbReference type="Google" id="ProtNLM"/>
    </source>
</evidence>
<dbReference type="SMART" id="SM01091">
    <property type="entry name" value="CorC_HlyC"/>
    <property type="match status" value="1"/>
</dbReference>
<dbReference type="CDD" id="cd04590">
    <property type="entry name" value="CBS_pair_CorC_HlyC_assoc"/>
    <property type="match status" value="1"/>
</dbReference>
<feature type="transmembrane region" description="Helical" evidence="10">
    <location>
        <begin position="97"/>
        <end position="115"/>
    </location>
</feature>
<reference evidence="13 14" key="1">
    <citation type="submission" date="2015-01" db="EMBL/GenBank/DDBJ databases">
        <title>Deinococcus puniceus/DY1/ whole genome sequencing.</title>
        <authorList>
            <person name="Kim M.K."/>
            <person name="Srinivasan S."/>
            <person name="Lee J.-J."/>
        </authorList>
    </citation>
    <scope>NUCLEOTIDE SEQUENCE [LARGE SCALE GENOMIC DNA]</scope>
    <source>
        <strain evidence="13 14">DY1</strain>
    </source>
</reference>
<evidence type="ECO:0000256" key="7">
    <source>
        <dbReference type="ARBA" id="ARBA00023136"/>
    </source>
</evidence>
<organism evidence="13 14">
    <name type="scientific">Deinococcus puniceus</name>
    <dbReference type="NCBI Taxonomy" id="1182568"/>
    <lineage>
        <taxon>Bacteria</taxon>
        <taxon>Thermotogati</taxon>
        <taxon>Deinococcota</taxon>
        <taxon>Deinococci</taxon>
        <taxon>Deinococcales</taxon>
        <taxon>Deinococcaceae</taxon>
        <taxon>Deinococcus</taxon>
    </lineage>
</organism>
<evidence type="ECO:0000313" key="14">
    <source>
        <dbReference type="Proteomes" id="UP000077363"/>
    </source>
</evidence>
<dbReference type="KEGG" id="dpu:SU48_07200"/>
<dbReference type="GO" id="GO:0050660">
    <property type="term" value="F:flavin adenine dinucleotide binding"/>
    <property type="evidence" value="ECO:0007669"/>
    <property type="project" value="InterPro"/>
</dbReference>
<evidence type="ECO:0000259" key="12">
    <source>
        <dbReference type="PROSITE" id="PS51846"/>
    </source>
</evidence>